<keyword evidence="1" id="KW-0472">Membrane</keyword>
<comment type="caution">
    <text evidence="2">The sequence shown here is derived from an EMBL/GenBank/DDBJ whole genome shotgun (WGS) entry which is preliminary data.</text>
</comment>
<evidence type="ECO:0000313" key="3">
    <source>
        <dbReference type="Proteomes" id="UP000295097"/>
    </source>
</evidence>
<dbReference type="Proteomes" id="UP000295097">
    <property type="component" value="Unassembled WGS sequence"/>
</dbReference>
<evidence type="ECO:0000313" key="2">
    <source>
        <dbReference type="EMBL" id="TCT43025.1"/>
    </source>
</evidence>
<protein>
    <submittedName>
        <fullName evidence="2">Lipopolysaccharide export system protein LptC</fullName>
    </submittedName>
</protein>
<feature type="transmembrane region" description="Helical" evidence="1">
    <location>
        <begin position="39"/>
        <end position="58"/>
    </location>
</feature>
<dbReference type="AlphaFoldDB" id="A0A4R3NVT9"/>
<sequence length="226" mass="24274">MNASPTTTDEQFRERILHEQTQRFKKAAKHSRNVKRLKILLPIAALLITLALIATTIIRSAVPDNISLDAATIENGKLVMTNPGMSGRNSDGTPYSLKAARALLPADDPSSSEITLEDVIAKVPMENDVVALVRAASAFYNRTNDQLKIDEPFTLEMSNGLTAHFNSAFIDVKNGTLESKGPFTAESDQASVVADEVNITDNGQKIIFGGGVHVTLSPSTLSPSGQ</sequence>
<dbReference type="RefSeq" id="WP_132308402.1">
    <property type="nucleotide sequence ID" value="NZ_SMAR01000003.1"/>
</dbReference>
<keyword evidence="1" id="KW-1133">Transmembrane helix</keyword>
<name>A0A4R3NVT9_9HYPH</name>
<accession>A0A4R3NVT9</accession>
<reference evidence="2 3" key="1">
    <citation type="submission" date="2019-03" db="EMBL/GenBank/DDBJ databases">
        <title>Freshwater and sediment microbial communities from various areas in North America, analyzing microbe dynamics in response to fracking.</title>
        <authorList>
            <person name="Lamendella R."/>
        </authorList>
    </citation>
    <scope>NUCLEOTIDE SEQUENCE [LARGE SCALE GENOMIC DNA]</scope>
    <source>
        <strain evidence="2 3">175.2</strain>
    </source>
</reference>
<dbReference type="OrthoDB" id="7873824at2"/>
<organism evidence="2 3">
    <name type="scientific">Martelella mediterranea</name>
    <dbReference type="NCBI Taxonomy" id="293089"/>
    <lineage>
        <taxon>Bacteria</taxon>
        <taxon>Pseudomonadati</taxon>
        <taxon>Pseudomonadota</taxon>
        <taxon>Alphaproteobacteria</taxon>
        <taxon>Hyphomicrobiales</taxon>
        <taxon>Aurantimonadaceae</taxon>
        <taxon>Martelella</taxon>
    </lineage>
</organism>
<dbReference type="EMBL" id="SMAR01000003">
    <property type="protein sequence ID" value="TCT43025.1"/>
    <property type="molecule type" value="Genomic_DNA"/>
</dbReference>
<gene>
    <name evidence="2" type="ORF">EDC90_100332</name>
</gene>
<keyword evidence="1" id="KW-0812">Transmembrane</keyword>
<proteinExistence type="predicted"/>
<evidence type="ECO:0000256" key="1">
    <source>
        <dbReference type="SAM" id="Phobius"/>
    </source>
</evidence>
<keyword evidence="3" id="KW-1185">Reference proteome</keyword>